<dbReference type="AlphaFoldDB" id="A0AAV0CXM1"/>
<dbReference type="EMBL" id="CAMAPF010000048">
    <property type="protein sequence ID" value="CAH9084867.1"/>
    <property type="molecule type" value="Genomic_DNA"/>
</dbReference>
<proteinExistence type="predicted"/>
<reference evidence="1" key="1">
    <citation type="submission" date="2022-07" db="EMBL/GenBank/DDBJ databases">
        <authorList>
            <person name="Macas J."/>
            <person name="Novak P."/>
            <person name="Neumann P."/>
        </authorList>
    </citation>
    <scope>NUCLEOTIDE SEQUENCE</scope>
</reference>
<evidence type="ECO:0000313" key="2">
    <source>
        <dbReference type="Proteomes" id="UP001152523"/>
    </source>
</evidence>
<name>A0AAV0CXM1_9ASTE</name>
<accession>A0AAV0CXM1</accession>
<keyword evidence="2" id="KW-1185">Reference proteome</keyword>
<organism evidence="1 2">
    <name type="scientific">Cuscuta epithymum</name>
    <dbReference type="NCBI Taxonomy" id="186058"/>
    <lineage>
        <taxon>Eukaryota</taxon>
        <taxon>Viridiplantae</taxon>
        <taxon>Streptophyta</taxon>
        <taxon>Embryophyta</taxon>
        <taxon>Tracheophyta</taxon>
        <taxon>Spermatophyta</taxon>
        <taxon>Magnoliopsida</taxon>
        <taxon>eudicotyledons</taxon>
        <taxon>Gunneridae</taxon>
        <taxon>Pentapetalae</taxon>
        <taxon>asterids</taxon>
        <taxon>lamiids</taxon>
        <taxon>Solanales</taxon>
        <taxon>Convolvulaceae</taxon>
        <taxon>Cuscuteae</taxon>
        <taxon>Cuscuta</taxon>
        <taxon>Cuscuta subgen. Cuscuta</taxon>
    </lineage>
</organism>
<evidence type="ECO:0000313" key="1">
    <source>
        <dbReference type="EMBL" id="CAH9084867.1"/>
    </source>
</evidence>
<gene>
    <name evidence="1" type="ORF">CEPIT_LOCUS9094</name>
</gene>
<sequence>MLSLLSLKETLTQSLKSSPQSSHKNRKLLYINLIKASLLFFLYTTTHLDSSKKSSQAFLIFLKDVENFTIIQNVLKAFTHYHTILVSSKLLEKTPHYYYSKTFNTSLHI</sequence>
<dbReference type="Proteomes" id="UP001152523">
    <property type="component" value="Unassembled WGS sequence"/>
</dbReference>
<protein>
    <submittedName>
        <fullName evidence="1">Uncharacterized protein</fullName>
    </submittedName>
</protein>
<comment type="caution">
    <text evidence="1">The sequence shown here is derived from an EMBL/GenBank/DDBJ whole genome shotgun (WGS) entry which is preliminary data.</text>
</comment>